<protein>
    <submittedName>
        <fullName evidence="1">Uncharacterized protein</fullName>
    </submittedName>
</protein>
<evidence type="ECO:0000313" key="1">
    <source>
        <dbReference type="EMBL" id="QHS81685.1"/>
    </source>
</evidence>
<organism evidence="1">
    <name type="scientific">viral metagenome</name>
    <dbReference type="NCBI Taxonomy" id="1070528"/>
    <lineage>
        <taxon>unclassified sequences</taxon>
        <taxon>metagenomes</taxon>
        <taxon>organismal metagenomes</taxon>
    </lineage>
</organism>
<proteinExistence type="predicted"/>
<name>A0A6C0AQX9_9ZZZZ</name>
<sequence>MATKDIIRNMKDLVALDNLDGLKEYFYEIQPLVDLPWDVVYKDVYLHACLKKKPLIVNWLTEIYETLDPITKIALKQLFPYGRYLLNK</sequence>
<dbReference type="EMBL" id="MN740759">
    <property type="protein sequence ID" value="QHS81685.1"/>
    <property type="molecule type" value="Genomic_DNA"/>
</dbReference>
<reference evidence="1" key="1">
    <citation type="journal article" date="2020" name="Nature">
        <title>Giant virus diversity and host interactions through global metagenomics.</title>
        <authorList>
            <person name="Schulz F."/>
            <person name="Roux S."/>
            <person name="Paez-Espino D."/>
            <person name="Jungbluth S."/>
            <person name="Walsh D.A."/>
            <person name="Denef V.J."/>
            <person name="McMahon K.D."/>
            <person name="Konstantinidis K.T."/>
            <person name="Eloe-Fadrosh E.A."/>
            <person name="Kyrpides N.C."/>
            <person name="Woyke T."/>
        </authorList>
    </citation>
    <scope>NUCLEOTIDE SEQUENCE</scope>
    <source>
        <strain evidence="1">GVMAG-S-1101164-72</strain>
    </source>
</reference>
<accession>A0A6C0AQX9</accession>
<dbReference type="AlphaFoldDB" id="A0A6C0AQX9"/>